<dbReference type="Proteomes" id="UP000093694">
    <property type="component" value="Unassembled WGS sequence"/>
</dbReference>
<evidence type="ECO:0000313" key="4">
    <source>
        <dbReference type="Proteomes" id="UP000077384"/>
    </source>
</evidence>
<dbReference type="InterPro" id="IPR007060">
    <property type="entry name" value="FtsL/DivIC"/>
</dbReference>
<dbReference type="EMBL" id="LITQ01000030">
    <property type="protein sequence ID" value="OAA90676.1"/>
    <property type="molecule type" value="Genomic_DNA"/>
</dbReference>
<feature type="transmembrane region" description="Helical" evidence="1">
    <location>
        <begin position="7"/>
        <end position="24"/>
    </location>
</feature>
<reference evidence="3 5" key="2">
    <citation type="journal article" date="2016" name="Front. Microbiol.">
        <title>Industrial Acetogenic Biocatalysts: A Comparative Metabolic and Genomic Analysis.</title>
        <authorList>
            <person name="Bengelsdorf F."/>
            <person name="Poehlein A."/>
            <person name="Sonja S."/>
            <person name="Erz C."/>
            <person name="Hummel T."/>
            <person name="Hoffmeister S."/>
            <person name="Daniel R."/>
            <person name="Durre P."/>
        </authorList>
    </citation>
    <scope>NUCLEOTIDE SEQUENCE [LARGE SCALE GENOMIC DNA]</scope>
    <source>
        <strain evidence="3 5">PTA-10522</strain>
    </source>
</reference>
<keyword evidence="1" id="KW-0472">Membrane</keyword>
<dbReference type="GO" id="GO:0051301">
    <property type="term" value="P:cell division"/>
    <property type="evidence" value="ECO:0007669"/>
    <property type="project" value="UniProtKB-KW"/>
</dbReference>
<dbReference type="RefSeq" id="WP_013240735.1">
    <property type="nucleotide sequence ID" value="NZ_LITQ01000030.1"/>
</dbReference>
<keyword evidence="1" id="KW-1133">Transmembrane helix</keyword>
<dbReference type="PATRIC" id="fig|1705578.3.peg.2297"/>
<dbReference type="EMBL" id="LROR01000023">
    <property type="protein sequence ID" value="OBR97488.1"/>
    <property type="molecule type" value="Genomic_DNA"/>
</dbReference>
<name>A0A162L9R3_9CLOT</name>
<evidence type="ECO:0000313" key="3">
    <source>
        <dbReference type="EMBL" id="OBR97488.1"/>
    </source>
</evidence>
<evidence type="ECO:0000313" key="2">
    <source>
        <dbReference type="EMBL" id="OAA90676.1"/>
    </source>
</evidence>
<keyword evidence="1" id="KW-0812">Transmembrane</keyword>
<dbReference type="AlphaFoldDB" id="A0A162L9R3"/>
<evidence type="ECO:0000256" key="1">
    <source>
        <dbReference type="SAM" id="Phobius"/>
    </source>
</evidence>
<accession>A0A162L9R3</accession>
<protein>
    <submittedName>
        <fullName evidence="2">Cell division protein FtsL</fullName>
    </submittedName>
</protein>
<dbReference type="Pfam" id="PF04977">
    <property type="entry name" value="DivIC"/>
    <property type="match status" value="1"/>
</dbReference>
<gene>
    <name evidence="2" type="primary">ftsL_1</name>
    <name evidence="3" type="ORF">CLCOS_03450</name>
    <name evidence="2" type="ORF">WX73_02040</name>
</gene>
<keyword evidence="2" id="KW-0132">Cell division</keyword>
<organism evidence="2 4">
    <name type="scientific">Clostridium coskatii</name>
    <dbReference type="NCBI Taxonomy" id="1705578"/>
    <lineage>
        <taxon>Bacteria</taxon>
        <taxon>Bacillati</taxon>
        <taxon>Bacillota</taxon>
        <taxon>Clostridia</taxon>
        <taxon>Eubacteriales</taxon>
        <taxon>Clostridiaceae</taxon>
        <taxon>Clostridium</taxon>
    </lineage>
</organism>
<keyword evidence="2" id="KW-0131">Cell cycle</keyword>
<comment type="caution">
    <text evidence="2">The sequence shown here is derived from an EMBL/GenBank/DDBJ whole genome shotgun (WGS) entry which is preliminary data.</text>
</comment>
<keyword evidence="5" id="KW-1185">Reference proteome</keyword>
<sequence length="90" mass="10717">MKIKIKWKNIIFLLIVLYIGYIFISQQLTMQNINKQISEKKMEEQRGKYKNQKLQEEVKMSNSNVYIEKLAREKLGLIKQGETPVIDNKN</sequence>
<proteinExistence type="predicted"/>
<dbReference type="Proteomes" id="UP000077384">
    <property type="component" value="Unassembled WGS sequence"/>
</dbReference>
<evidence type="ECO:0000313" key="5">
    <source>
        <dbReference type="Proteomes" id="UP000093694"/>
    </source>
</evidence>
<reference evidence="2 4" key="1">
    <citation type="journal article" date="2015" name="Biotechnol. Bioeng.">
        <title>Genome sequence and phenotypic characterization of Caulobacter segnis.</title>
        <authorList>
            <person name="Patel S."/>
            <person name="Fletcher B."/>
            <person name="Scott D.C."/>
            <person name="Ely B."/>
        </authorList>
    </citation>
    <scope>NUCLEOTIDE SEQUENCE [LARGE SCALE GENOMIC DNA]</scope>
    <source>
        <strain evidence="2 4">PS02</strain>
    </source>
</reference>